<feature type="coiled-coil region" evidence="4">
    <location>
        <begin position="755"/>
        <end position="810"/>
    </location>
</feature>
<dbReference type="GO" id="GO:0005813">
    <property type="term" value="C:centrosome"/>
    <property type="evidence" value="ECO:0007669"/>
    <property type="project" value="TreeGrafter"/>
</dbReference>
<feature type="compositionally biased region" description="Basic and acidic residues" evidence="5">
    <location>
        <begin position="832"/>
        <end position="847"/>
    </location>
</feature>
<proteinExistence type="predicted"/>
<feature type="region of interest" description="Disordered" evidence="5">
    <location>
        <begin position="818"/>
        <end position="847"/>
    </location>
</feature>
<feature type="coiled-coil region" evidence="4">
    <location>
        <begin position="371"/>
        <end position="405"/>
    </location>
</feature>
<evidence type="ECO:0000256" key="4">
    <source>
        <dbReference type="SAM" id="Coils"/>
    </source>
</evidence>
<dbReference type="SUPFAM" id="SSF116907">
    <property type="entry name" value="Hook domain"/>
    <property type="match status" value="1"/>
</dbReference>
<feature type="domain" description="HOOK N-terminal" evidence="6">
    <location>
        <begin position="87"/>
        <end position="174"/>
    </location>
</feature>
<feature type="region of interest" description="Disordered" evidence="5">
    <location>
        <begin position="472"/>
        <end position="537"/>
    </location>
</feature>
<gene>
    <name evidence="8" type="primary">CCDC88B</name>
</gene>
<feature type="compositionally biased region" description="Basic and acidic residues" evidence="5">
    <location>
        <begin position="1422"/>
        <end position="1431"/>
    </location>
</feature>
<evidence type="ECO:0000259" key="6">
    <source>
        <dbReference type="Pfam" id="PF19047"/>
    </source>
</evidence>
<feature type="compositionally biased region" description="Basic and acidic residues" evidence="5">
    <location>
        <begin position="484"/>
        <end position="509"/>
    </location>
</feature>
<keyword evidence="3 4" id="KW-0175">Coiled coil</keyword>
<name>A0AA97J0K4_EUBMA</name>
<keyword evidence="2" id="KW-0963">Cytoplasm</keyword>
<feature type="coiled-coil region" evidence="4">
    <location>
        <begin position="247"/>
        <end position="295"/>
    </location>
</feature>
<feature type="region of interest" description="Disordered" evidence="5">
    <location>
        <begin position="869"/>
        <end position="901"/>
    </location>
</feature>
<evidence type="ECO:0000256" key="2">
    <source>
        <dbReference type="ARBA" id="ARBA00022490"/>
    </source>
</evidence>
<evidence type="ECO:0000313" key="8">
    <source>
        <dbReference type="RefSeq" id="XP_054829004.1"/>
    </source>
</evidence>
<dbReference type="GO" id="GO:0030705">
    <property type="term" value="P:cytoskeleton-dependent intracellular transport"/>
    <property type="evidence" value="ECO:0007669"/>
    <property type="project" value="InterPro"/>
</dbReference>
<dbReference type="Gene3D" id="1.10.418.10">
    <property type="entry name" value="Calponin-like domain"/>
    <property type="match status" value="1"/>
</dbReference>
<reference evidence="8" key="1">
    <citation type="submission" date="2025-08" db="UniProtKB">
        <authorList>
            <consortium name="RefSeq"/>
        </authorList>
    </citation>
    <scope>IDENTIFICATION</scope>
    <source>
        <tissue evidence="8">Blood</tissue>
    </source>
</reference>
<dbReference type="GO" id="GO:0051959">
    <property type="term" value="F:dynein light intermediate chain binding"/>
    <property type="evidence" value="ECO:0007669"/>
    <property type="project" value="TreeGrafter"/>
</dbReference>
<dbReference type="Gene3D" id="1.10.287.1490">
    <property type="match status" value="1"/>
</dbReference>
<dbReference type="GO" id="GO:0031122">
    <property type="term" value="P:cytoplasmic microtubule organization"/>
    <property type="evidence" value="ECO:0007669"/>
    <property type="project" value="TreeGrafter"/>
</dbReference>
<evidence type="ECO:0000256" key="1">
    <source>
        <dbReference type="ARBA" id="ARBA00004496"/>
    </source>
</evidence>
<feature type="region of interest" description="Disordered" evidence="5">
    <location>
        <begin position="1266"/>
        <end position="1431"/>
    </location>
</feature>
<organism evidence="7 8">
    <name type="scientific">Eublepharis macularius</name>
    <name type="common">Leopard gecko</name>
    <name type="synonym">Cyrtodactylus macularius</name>
    <dbReference type="NCBI Taxonomy" id="481883"/>
    <lineage>
        <taxon>Eukaryota</taxon>
        <taxon>Metazoa</taxon>
        <taxon>Chordata</taxon>
        <taxon>Craniata</taxon>
        <taxon>Vertebrata</taxon>
        <taxon>Euteleostomi</taxon>
        <taxon>Lepidosauria</taxon>
        <taxon>Squamata</taxon>
        <taxon>Bifurcata</taxon>
        <taxon>Gekkota</taxon>
        <taxon>Eublepharidae</taxon>
        <taxon>Eublepharinae</taxon>
        <taxon>Eublepharis</taxon>
    </lineage>
</organism>
<dbReference type="CTD" id="283234"/>
<evidence type="ECO:0000313" key="7">
    <source>
        <dbReference type="Proteomes" id="UP001190640"/>
    </source>
</evidence>
<dbReference type="GO" id="GO:0008017">
    <property type="term" value="F:microtubule binding"/>
    <property type="evidence" value="ECO:0007669"/>
    <property type="project" value="TreeGrafter"/>
</dbReference>
<evidence type="ECO:0000256" key="5">
    <source>
        <dbReference type="SAM" id="MobiDB-lite"/>
    </source>
</evidence>
<dbReference type="PANTHER" id="PTHR18947">
    <property type="entry name" value="HOOK PROTEINS"/>
    <property type="match status" value="1"/>
</dbReference>
<protein>
    <submittedName>
        <fullName evidence="8">Coiled-coil domain-containing protein 88B</fullName>
    </submittedName>
</protein>
<comment type="subcellular location">
    <subcellularLocation>
        <location evidence="1">Cytoplasm</location>
    </subcellularLocation>
</comment>
<feature type="compositionally biased region" description="Basic and acidic residues" evidence="5">
    <location>
        <begin position="560"/>
        <end position="576"/>
    </location>
</feature>
<dbReference type="GO" id="GO:0005737">
    <property type="term" value="C:cytoplasm"/>
    <property type="evidence" value="ECO:0007669"/>
    <property type="project" value="UniProtKB-SubCell"/>
</dbReference>
<dbReference type="Pfam" id="PF19047">
    <property type="entry name" value="HOOK_N"/>
    <property type="match status" value="1"/>
</dbReference>
<dbReference type="RefSeq" id="XP_054829004.1">
    <property type="nucleotide sequence ID" value="XM_054973029.1"/>
</dbReference>
<feature type="region of interest" description="Disordered" evidence="5">
    <location>
        <begin position="553"/>
        <end position="576"/>
    </location>
</feature>
<accession>A0AA97J0K4</accession>
<dbReference type="InterPro" id="IPR043936">
    <property type="entry name" value="HOOK_N"/>
</dbReference>
<dbReference type="KEGG" id="emc:129325404"/>
<feature type="region of interest" description="Disordered" evidence="5">
    <location>
        <begin position="1091"/>
        <end position="1113"/>
    </location>
</feature>
<dbReference type="Proteomes" id="UP001190640">
    <property type="component" value="Chromosome 1"/>
</dbReference>
<evidence type="ECO:0000256" key="3">
    <source>
        <dbReference type="ARBA" id="ARBA00023054"/>
    </source>
</evidence>
<keyword evidence="7" id="KW-1185">Reference proteome</keyword>
<dbReference type="InterPro" id="IPR036872">
    <property type="entry name" value="CH_dom_sf"/>
</dbReference>
<sequence>MDGDVSEILEDFISGPLVTWMETLESLADSTTEQPPTPWEKKRQEGHKEYFLQLVGGNFLIHVMEIIDLIPGGVQPRWNKLSDETQKLQMLQTLLQRLRRFYQDELQQLILTSPPNIYLLARDPLTAQGVKEMKKLLLLLLGGAVQCEQRDEIIGHIQTLDIDTQAALASAIQEVTQEPENMLRLQWKELAPLEMERLLRDLVSRIRDLVHERDAGLEKLWELQQGQQEPPQALPSENNHQHLGVQLAETRAQVRRLQHELEEKMEELLEQQDELKDLEGQLHKMRQENRKLAGEARQAGLYRDELDAFREKALRTERLQADLMALKERLPALEHCRVQLKEEREFSQALMETKAMLEGQLEAVHTRGQRLNQLEKEKEKLQHCLSQAQEERDQLYHQTEELLTENLALERQLRRSLGEPLDLLRAEELESDWAPDEPYEVPLLLSYEVREAGRLPALERENQELRRRLQEALDKANEPGSLGREQKPMVRLQRKVDPQAKEKDFRDHLPTTQTRQTEEKRSEAEGLASEMGKSQALESETKALLSGMEKTLSEAQTSLREAEQQREAEARRASGLEERLRSLQEVHAKALEKLEREREQRGQEAERLVEEVHALERERETLQAGSQALQAAAAQAEFELGEVRRSLQEEQLQGARLAQKARQAEEDVREAQRELEALQRSLEQHKVALAQLEAEKGALEEALSQAESQRRQLDTDNRRMKAQTQAQEEALAAQNLRLVHLESQSRQQVMELSRLQDISQRVSELEQEKIGLKEELDARCKASTILEKDLQREKAKGKENETTLSQLREQLLRKEEGSKEELWTRQCNPNQELREKPSPGKKLEEDNSTLKRQLQELHALNQRLTHDLQQAKSSSVVPLSLEEPPVTQNTEGQKESSFHLPPFQANTESEALSARLIEVEHRNAALQAEKLVLTTRLGQLESQVSSLQGALLSLQGQSSEVKEESGRWQKQSNELQVETASLRSQKALLDSQALEMRERLAALEAEARQARQEREEWRGRYEALLRDHDRLTVLHERQGADLEGLLGKHASLKGALRNLEQEHRELQGRHSQLLGQKVGLEEREEVLRGQQRRLEESEQHHQELTKQHSHLMEEHERVKQALAQTERAQDDLQGELRGLRNRMTGLQLEQARLEAENGALKEQNQQLDTALGRLSTQCELLAQLKGNQEEENRHLLQEIQALSRENRRLLEHSMESREHFQEEQRQYLDKLGELRREKQKLVEKIMDQYRVLEPALPRGKKSNWITEKLKKLRKPRREAPREQLRPMAEGAGSSESLTGQEGTGVDGADSSVPSSPSPLRKASSILSIQDAKQVHFRRHRLSSRMPAMESAGPRNGEEHVTPRQRFRQRRLGMLGGSQEEAAAATAEWQIPRQISTSSQEERGPPLGEEEQTSKEPAVIPDVLERESSKSS</sequence>
<dbReference type="GeneID" id="129325404"/>
<dbReference type="PANTHER" id="PTHR18947:SF35">
    <property type="entry name" value="COILED-COIL DOMAIN-CONTAINING PROTEIN 88B"/>
    <property type="match status" value="1"/>
</dbReference>